<dbReference type="InterPro" id="IPR036165">
    <property type="entry name" value="YefM-like_sf"/>
</dbReference>
<name>A0A059KQ27_9BURK</name>
<comment type="caution">
    <text evidence="3">The sequence shown here is derived from an EMBL/GenBank/DDBJ whole genome shotgun (WGS) entry which is preliminary data.</text>
</comment>
<evidence type="ECO:0000313" key="4">
    <source>
        <dbReference type="Proteomes" id="UP000026714"/>
    </source>
</evidence>
<gene>
    <name evidence="3" type="ORF">X805_12440</name>
</gene>
<dbReference type="Proteomes" id="UP000026714">
    <property type="component" value="Unassembled WGS sequence"/>
</dbReference>
<dbReference type="PATRIC" id="fig|1286631.3.peg.1231"/>
<evidence type="ECO:0000256" key="2">
    <source>
        <dbReference type="RuleBase" id="RU362080"/>
    </source>
</evidence>
<dbReference type="STRING" id="34103.SAMN05421778_107135"/>
<protein>
    <recommendedName>
        <fullName evidence="2">Antitoxin</fullName>
    </recommendedName>
</protein>
<dbReference type="RefSeq" id="WP_037479545.1">
    <property type="nucleotide sequence ID" value="NZ_AZRA01000028.1"/>
</dbReference>
<evidence type="ECO:0000256" key="1">
    <source>
        <dbReference type="ARBA" id="ARBA00009981"/>
    </source>
</evidence>
<organism evidence="3 4">
    <name type="scientific">Sphaerotilus natans subsp. natans DSM 6575</name>
    <dbReference type="NCBI Taxonomy" id="1286631"/>
    <lineage>
        <taxon>Bacteria</taxon>
        <taxon>Pseudomonadati</taxon>
        <taxon>Pseudomonadota</taxon>
        <taxon>Betaproteobacteria</taxon>
        <taxon>Burkholderiales</taxon>
        <taxon>Sphaerotilaceae</taxon>
        <taxon>Sphaerotilus</taxon>
    </lineage>
</organism>
<dbReference type="AlphaFoldDB" id="A0A059KQ27"/>
<dbReference type="InterPro" id="IPR051405">
    <property type="entry name" value="phD/YefM_antitoxin"/>
</dbReference>
<keyword evidence="4" id="KW-1185">Reference proteome</keyword>
<evidence type="ECO:0000313" key="3">
    <source>
        <dbReference type="EMBL" id="KDB53208.1"/>
    </source>
</evidence>
<comment type="similarity">
    <text evidence="1 2">Belongs to the phD/YefM antitoxin family.</text>
</comment>
<dbReference type="Pfam" id="PF02604">
    <property type="entry name" value="PhdYeFM_antitox"/>
    <property type="match status" value="1"/>
</dbReference>
<dbReference type="InterPro" id="IPR006442">
    <property type="entry name" value="Antitoxin_Phd/YefM"/>
</dbReference>
<dbReference type="PANTHER" id="PTHR33713">
    <property type="entry name" value="ANTITOXIN YAFN-RELATED"/>
    <property type="match status" value="1"/>
</dbReference>
<sequence>MAHTILATTTASISELKRNPMATVAAGEGLPVAILNRNEPTFYCVPASAYEALLERLENLELNALVDARLAAGDAPVKVSLGDL</sequence>
<comment type="function">
    <text evidence="2">Antitoxin component of a type II toxin-antitoxin (TA) system.</text>
</comment>
<dbReference type="eggNOG" id="COG2161">
    <property type="taxonomic scope" value="Bacteria"/>
</dbReference>
<accession>A0A059KQ27</accession>
<dbReference type="EMBL" id="AZRA01000028">
    <property type="protein sequence ID" value="KDB53208.1"/>
    <property type="molecule type" value="Genomic_DNA"/>
</dbReference>
<reference evidence="3 4" key="1">
    <citation type="journal article" date="2014" name="FEMS Microbiol. Ecol.">
        <title>Sphaerotilus natans encrusted with nanoball-shaped Fe(III) oxide minerals formed by nitrate-reducing mixotrophic Fe(II) oxidation.</title>
        <authorList>
            <person name="Park S."/>
            <person name="Kim D.H."/>
            <person name="Lee J.H."/>
            <person name="Hur H.G."/>
        </authorList>
    </citation>
    <scope>NUCLEOTIDE SEQUENCE [LARGE SCALE GENOMIC DNA]</scope>
    <source>
        <strain evidence="3 4">DSM 6575</strain>
    </source>
</reference>
<dbReference type="SUPFAM" id="SSF143120">
    <property type="entry name" value="YefM-like"/>
    <property type="match status" value="1"/>
</dbReference>
<dbReference type="PANTHER" id="PTHR33713:SF1">
    <property type="entry name" value="CYTOPLASMIC PROTEIN"/>
    <property type="match status" value="1"/>
</dbReference>
<proteinExistence type="inferred from homology"/>